<protein>
    <submittedName>
        <fullName evidence="1">Elongation factor P hydroxylase (EF-P beta-lysylation pathway)</fullName>
    </submittedName>
</protein>
<proteinExistence type="predicted"/>
<dbReference type="Pfam" id="PF04315">
    <property type="entry name" value="EpmC"/>
    <property type="match status" value="1"/>
</dbReference>
<dbReference type="InterPro" id="IPR007411">
    <property type="entry name" value="EpmC"/>
</dbReference>
<evidence type="ECO:0000313" key="2">
    <source>
        <dbReference type="Proteomes" id="UP000182598"/>
    </source>
</evidence>
<name>A0A0K6GWH4_9GAMM</name>
<dbReference type="OrthoDB" id="5298591at2"/>
<keyword evidence="2" id="KW-1185">Reference proteome</keyword>
<evidence type="ECO:0000313" key="1">
    <source>
        <dbReference type="EMBL" id="CUA83067.1"/>
    </source>
</evidence>
<dbReference type="RefSeq" id="WP_055438108.1">
    <property type="nucleotide sequence ID" value="NZ_CYHB01000001.1"/>
</dbReference>
<organism evidence="1 2">
    <name type="scientific">Pseudidiomarina woesei</name>
    <dbReference type="NCBI Taxonomy" id="1381080"/>
    <lineage>
        <taxon>Bacteria</taxon>
        <taxon>Pseudomonadati</taxon>
        <taxon>Pseudomonadota</taxon>
        <taxon>Gammaproteobacteria</taxon>
        <taxon>Alteromonadales</taxon>
        <taxon>Idiomarinaceae</taxon>
        <taxon>Pseudidiomarina</taxon>
    </lineage>
</organism>
<dbReference type="EMBL" id="CYHB01000001">
    <property type="protein sequence ID" value="CUA83067.1"/>
    <property type="molecule type" value="Genomic_DNA"/>
</dbReference>
<accession>A0A0K6GWH4</accession>
<reference evidence="2" key="1">
    <citation type="submission" date="2015-08" db="EMBL/GenBank/DDBJ databases">
        <authorList>
            <person name="Varghese N."/>
        </authorList>
    </citation>
    <scope>NUCLEOTIDE SEQUENCE [LARGE SCALE GENOMIC DNA]</scope>
    <source>
        <strain evidence="2">DSM 27808</strain>
    </source>
</reference>
<sequence>MSGKHHYSDLITLFAQCFYSQFRTRLVCGDDEPFYQPAISEQDDHRIVFAHGFFASALHEIAHWCIAGERRRQLFDYGYWYEPDGRTAAQQAEFERVEHKPQALEWLFSLCAGVPFQVSVDNLGGIEVDRAAFTKAVQQQLATYIINGLPPRAEVFARALAQFYRQPWPAAFILSWNNNQQTKEVTYEN</sequence>
<dbReference type="Proteomes" id="UP000182598">
    <property type="component" value="Unassembled WGS sequence"/>
</dbReference>
<keyword evidence="1" id="KW-0251">Elongation factor</keyword>
<dbReference type="AlphaFoldDB" id="A0A0K6GWH4"/>
<gene>
    <name evidence="1" type="ORF">Ga0061064_0404</name>
</gene>
<dbReference type="GO" id="GO:0003746">
    <property type="term" value="F:translation elongation factor activity"/>
    <property type="evidence" value="ECO:0007669"/>
    <property type="project" value="UniProtKB-KW"/>
</dbReference>
<keyword evidence="1" id="KW-0648">Protein biosynthesis</keyword>